<name>A0A9P4HEB7_9PLEO</name>
<feature type="compositionally biased region" description="Low complexity" evidence="1">
    <location>
        <begin position="108"/>
        <end position="128"/>
    </location>
</feature>
<evidence type="ECO:0000313" key="3">
    <source>
        <dbReference type="Proteomes" id="UP000799777"/>
    </source>
</evidence>
<dbReference type="InterPro" id="IPR021858">
    <property type="entry name" value="Fun_TF"/>
</dbReference>
<sequence length="414" mass="45640">MTTAPPTTRMPLFTSGPCLPLASSSFISPASTPAFELDFDWASMPPHEETNVTPADREPPSNGGLIFITGDKPADFKSKKVMTVVRKKAMDAYLKGDGKEKNVKSSAGRSRFSSVDSASRASNRSRSSVGREDALTDISTTGRLPYDEYQPRPFVSIGKSLDPFRTMFQASHPSVSVEEMKFYCSRYFGTKALGRYWIPTALSHPHTFLGTLCLATAYHDVIHERQLESVQTIALRQEVIHLVGRNMTDTNKRVSDHNIMAIIQLIISEVIGREESGLTWHETGMETMIEQRGGLNQLAPTANKSTTLLQDLRTAIECSNYTVDVWADMAGVLLWIGLVVGAASKNSDSKILKKYFSALTMRTGVMLCFEHPEAINATMLRMTEVVETLGGNVSVKSWSGEENSSNGKGKKRRV</sequence>
<feature type="region of interest" description="Disordered" evidence="1">
    <location>
        <begin position="46"/>
        <end position="69"/>
    </location>
</feature>
<proteinExistence type="predicted"/>
<dbReference type="PANTHER" id="PTHR37540">
    <property type="entry name" value="TRANSCRIPTION FACTOR (ACR-2), PUTATIVE-RELATED-RELATED"/>
    <property type="match status" value="1"/>
</dbReference>
<evidence type="ECO:0000313" key="2">
    <source>
        <dbReference type="EMBL" id="KAF2032015.1"/>
    </source>
</evidence>
<feature type="compositionally biased region" description="Basic and acidic residues" evidence="1">
    <location>
        <begin position="46"/>
        <end position="59"/>
    </location>
</feature>
<organism evidence="2 3">
    <name type="scientific">Setomelanomma holmii</name>
    <dbReference type="NCBI Taxonomy" id="210430"/>
    <lineage>
        <taxon>Eukaryota</taxon>
        <taxon>Fungi</taxon>
        <taxon>Dikarya</taxon>
        <taxon>Ascomycota</taxon>
        <taxon>Pezizomycotina</taxon>
        <taxon>Dothideomycetes</taxon>
        <taxon>Pleosporomycetidae</taxon>
        <taxon>Pleosporales</taxon>
        <taxon>Pleosporineae</taxon>
        <taxon>Phaeosphaeriaceae</taxon>
        <taxon>Setomelanomma</taxon>
    </lineage>
</organism>
<evidence type="ECO:0000256" key="1">
    <source>
        <dbReference type="SAM" id="MobiDB-lite"/>
    </source>
</evidence>
<dbReference type="Proteomes" id="UP000799777">
    <property type="component" value="Unassembled WGS sequence"/>
</dbReference>
<feature type="region of interest" description="Disordered" evidence="1">
    <location>
        <begin position="96"/>
        <end position="136"/>
    </location>
</feature>
<keyword evidence="3" id="KW-1185">Reference proteome</keyword>
<dbReference type="EMBL" id="ML978176">
    <property type="protein sequence ID" value="KAF2032015.1"/>
    <property type="molecule type" value="Genomic_DNA"/>
</dbReference>
<protein>
    <submittedName>
        <fullName evidence="2">Uncharacterized protein</fullName>
    </submittedName>
</protein>
<reference evidence="2" key="1">
    <citation type="journal article" date="2020" name="Stud. Mycol.">
        <title>101 Dothideomycetes genomes: a test case for predicting lifestyles and emergence of pathogens.</title>
        <authorList>
            <person name="Haridas S."/>
            <person name="Albert R."/>
            <person name="Binder M."/>
            <person name="Bloem J."/>
            <person name="Labutti K."/>
            <person name="Salamov A."/>
            <person name="Andreopoulos B."/>
            <person name="Baker S."/>
            <person name="Barry K."/>
            <person name="Bills G."/>
            <person name="Bluhm B."/>
            <person name="Cannon C."/>
            <person name="Castanera R."/>
            <person name="Culley D."/>
            <person name="Daum C."/>
            <person name="Ezra D."/>
            <person name="Gonzalez J."/>
            <person name="Henrissat B."/>
            <person name="Kuo A."/>
            <person name="Liang C."/>
            <person name="Lipzen A."/>
            <person name="Lutzoni F."/>
            <person name="Magnuson J."/>
            <person name="Mondo S."/>
            <person name="Nolan M."/>
            <person name="Ohm R."/>
            <person name="Pangilinan J."/>
            <person name="Park H.-J."/>
            <person name="Ramirez L."/>
            <person name="Alfaro M."/>
            <person name="Sun H."/>
            <person name="Tritt A."/>
            <person name="Yoshinaga Y."/>
            <person name="Zwiers L.-H."/>
            <person name="Turgeon B."/>
            <person name="Goodwin S."/>
            <person name="Spatafora J."/>
            <person name="Crous P."/>
            <person name="Grigoriev I."/>
        </authorList>
    </citation>
    <scope>NUCLEOTIDE SEQUENCE</scope>
    <source>
        <strain evidence="2">CBS 110217</strain>
    </source>
</reference>
<dbReference type="PANTHER" id="PTHR37540:SF5">
    <property type="entry name" value="TRANSCRIPTION FACTOR DOMAIN-CONTAINING PROTEIN"/>
    <property type="match status" value="1"/>
</dbReference>
<dbReference type="OrthoDB" id="4159781at2759"/>
<dbReference type="AlphaFoldDB" id="A0A9P4HEB7"/>
<accession>A0A9P4HEB7</accession>
<comment type="caution">
    <text evidence="2">The sequence shown here is derived from an EMBL/GenBank/DDBJ whole genome shotgun (WGS) entry which is preliminary data.</text>
</comment>
<dbReference type="Pfam" id="PF11951">
    <property type="entry name" value="Fungal_trans_2"/>
    <property type="match status" value="1"/>
</dbReference>
<gene>
    <name evidence="2" type="ORF">EK21DRAFT_99335</name>
</gene>